<name>A0ABS4XLU9_GLUPR</name>
<dbReference type="InterPro" id="IPR003462">
    <property type="entry name" value="ODC_Mu_crystall"/>
</dbReference>
<accession>A0ABS4XLU9</accession>
<comment type="caution">
    <text evidence="1">The sequence shown here is derived from an EMBL/GenBank/DDBJ whole genome shotgun (WGS) entry which is preliminary data.</text>
</comment>
<dbReference type="RefSeq" id="WP_188947131.1">
    <property type="nucleotide sequence ID" value="NZ_BMPH01000002.1"/>
</dbReference>
<dbReference type="InterPro" id="IPR036291">
    <property type="entry name" value="NAD(P)-bd_dom_sf"/>
</dbReference>
<dbReference type="GO" id="GO:0008473">
    <property type="term" value="F:ornithine cyclodeaminase activity"/>
    <property type="evidence" value="ECO:0007669"/>
    <property type="project" value="UniProtKB-EC"/>
</dbReference>
<reference evidence="1 2" key="1">
    <citation type="submission" date="2021-03" db="EMBL/GenBank/DDBJ databases">
        <title>Sequencing the genomes of 1000 actinobacteria strains.</title>
        <authorList>
            <person name="Klenk H.-P."/>
        </authorList>
    </citation>
    <scope>NUCLEOTIDE SEQUENCE [LARGE SCALE GENOMIC DNA]</scope>
    <source>
        <strain evidence="1 2">DSM 20168</strain>
    </source>
</reference>
<proteinExistence type="predicted"/>
<dbReference type="Pfam" id="PF02423">
    <property type="entry name" value="OCD_Mu_crystall"/>
    <property type="match status" value="1"/>
</dbReference>
<dbReference type="PANTHER" id="PTHR13812">
    <property type="entry name" value="KETIMINE REDUCTASE MU-CRYSTALLIN"/>
    <property type="match status" value="1"/>
</dbReference>
<evidence type="ECO:0000313" key="2">
    <source>
        <dbReference type="Proteomes" id="UP001195422"/>
    </source>
</evidence>
<dbReference type="SUPFAM" id="SSF51735">
    <property type="entry name" value="NAD(P)-binding Rossmann-fold domains"/>
    <property type="match status" value="1"/>
</dbReference>
<dbReference type="Gene3D" id="3.30.1780.10">
    <property type="entry name" value="ornithine cyclodeaminase, domain 1"/>
    <property type="match status" value="1"/>
</dbReference>
<dbReference type="EMBL" id="JAGIOJ010000001">
    <property type="protein sequence ID" value="MBP2397486.1"/>
    <property type="molecule type" value="Genomic_DNA"/>
</dbReference>
<evidence type="ECO:0000313" key="1">
    <source>
        <dbReference type="EMBL" id="MBP2397486.1"/>
    </source>
</evidence>
<gene>
    <name evidence="1" type="ORF">JOF39_000567</name>
</gene>
<organism evidence="1 2">
    <name type="scientific">Glutamicibacter protophormiae</name>
    <name type="common">Brevibacterium protophormiae</name>
    <dbReference type="NCBI Taxonomy" id="37930"/>
    <lineage>
        <taxon>Bacteria</taxon>
        <taxon>Bacillati</taxon>
        <taxon>Actinomycetota</taxon>
        <taxon>Actinomycetes</taxon>
        <taxon>Micrococcales</taxon>
        <taxon>Micrococcaceae</taxon>
        <taxon>Glutamicibacter</taxon>
    </lineage>
</organism>
<dbReference type="EC" id="4.3.1.12" evidence="1"/>
<dbReference type="PIRSF" id="PIRSF001439">
    <property type="entry name" value="CryM"/>
    <property type="match status" value="1"/>
</dbReference>
<keyword evidence="1" id="KW-0456">Lyase</keyword>
<keyword evidence="2" id="KW-1185">Reference proteome</keyword>
<dbReference type="InterPro" id="IPR023401">
    <property type="entry name" value="ODC_N"/>
</dbReference>
<sequence length="313" mass="32864">MSTSIPFLTAGEFYDRVSPVRAVRALRDTLRAGFDPAEDHQRISSRLSSGEFLLMPSEAGKIAGIKVLSVAPGNPARNLPRIQGTYILFDSETLTPRQLIDGVALTNVRTAAVSLAAIEDALLAGDGPLRVVLYGAGQQGMSHLLTLRAVLQGRREIESVTAVVRSAQNYAHLEDIEVVAAGSSRADEATAAAGLVLCTTTSREPLFDAQLVGPAAVVVAVGSHEPDARELPAALLGRSTVVVEDIATALRECGDVVMAIAEGELSAQDLVPMARAVRDPQLLRGHGPVVFKSSGMAWEDLVLGGAAVEAESE</sequence>
<dbReference type="Proteomes" id="UP001195422">
    <property type="component" value="Unassembled WGS sequence"/>
</dbReference>
<dbReference type="PANTHER" id="PTHR13812:SF19">
    <property type="entry name" value="KETIMINE REDUCTASE MU-CRYSTALLIN"/>
    <property type="match status" value="1"/>
</dbReference>
<dbReference type="Gene3D" id="3.40.50.720">
    <property type="entry name" value="NAD(P)-binding Rossmann-like Domain"/>
    <property type="match status" value="1"/>
</dbReference>
<protein>
    <submittedName>
        <fullName evidence="1">Ornithine cyclodeaminase</fullName>
        <ecNumber evidence="1">4.3.1.12</ecNumber>
    </submittedName>
</protein>